<dbReference type="Proteomes" id="UP000245887">
    <property type="component" value="Unassembled WGS sequence"/>
</dbReference>
<evidence type="ECO:0000313" key="5">
    <source>
        <dbReference type="Proteomes" id="UP000245887"/>
    </source>
</evidence>
<dbReference type="PROSITE" id="PS50943">
    <property type="entry name" value="HTH_CROC1"/>
    <property type="match status" value="1"/>
</dbReference>
<reference evidence="3 5" key="2">
    <citation type="submission" date="2018-04" db="EMBL/GenBank/DDBJ databases">
        <title>Genomic Encyclopedia of Type Strains, Phase IV (KMG-IV): sequencing the most valuable type-strain genomes for metagenomic binning, comparative biology and taxonomic classification.</title>
        <authorList>
            <person name="Goeker M."/>
        </authorList>
    </citation>
    <scope>NUCLEOTIDE SEQUENCE [LARGE SCALE GENOMIC DNA]</scope>
    <source>
        <strain evidence="3 5">DSM 28688</strain>
    </source>
</reference>
<organism evidence="2 4">
    <name type="scientific">Tamilnaduibacter salinus</name>
    <dbReference type="NCBI Taxonomy" id="1484056"/>
    <lineage>
        <taxon>Bacteria</taxon>
        <taxon>Pseudomonadati</taxon>
        <taxon>Pseudomonadota</taxon>
        <taxon>Gammaproteobacteria</taxon>
        <taxon>Pseudomonadales</taxon>
        <taxon>Marinobacteraceae</taxon>
        <taxon>Tamilnaduibacter</taxon>
    </lineage>
</organism>
<dbReference type="InterPro" id="IPR010982">
    <property type="entry name" value="Lambda_DNA-bd_dom_sf"/>
</dbReference>
<dbReference type="SUPFAM" id="SSF47413">
    <property type="entry name" value="lambda repressor-like DNA-binding domains"/>
    <property type="match status" value="1"/>
</dbReference>
<comment type="caution">
    <text evidence="2">The sequence shown here is derived from an EMBL/GenBank/DDBJ whole genome shotgun (WGS) entry which is preliminary data.</text>
</comment>
<dbReference type="InterPro" id="IPR001387">
    <property type="entry name" value="Cro/C1-type_HTH"/>
</dbReference>
<proteinExistence type="predicted"/>
<accession>A0A2A2I061</accession>
<dbReference type="OrthoDB" id="6371032at2"/>
<gene>
    <name evidence="3" type="ORF">C8D92_102380</name>
    <name evidence="2" type="ORF">CF392_14255</name>
</gene>
<reference evidence="2 4" key="1">
    <citation type="submission" date="2017-07" db="EMBL/GenBank/DDBJ databases">
        <title>Tamlnaduibacter salinus (Mi-7) genome sequencing.</title>
        <authorList>
            <person name="Verma A."/>
            <person name="Krishnamurthi S."/>
        </authorList>
    </citation>
    <scope>NUCLEOTIDE SEQUENCE [LARGE SCALE GENOMIC DNA]</scope>
    <source>
        <strain evidence="2 4">Mi-7</strain>
    </source>
</reference>
<dbReference type="RefSeq" id="WP_095612115.1">
    <property type="nucleotide sequence ID" value="NZ_NMPM01000103.1"/>
</dbReference>
<sequence length="145" mass="16677">MRYLTTFNRRLEALRQKQSLSISDLARMIDVDDSRVRSWEQPDSKQRCVPNVEELMDLCFATGTSLDSLLDLEDGDDAGQMELPGLTFSEGNDLSRVLETLEREVRRLQPSEEEVELLRRFRNATPESRRMILQLLGDGAQSTKE</sequence>
<evidence type="ECO:0000259" key="1">
    <source>
        <dbReference type="PROSITE" id="PS50943"/>
    </source>
</evidence>
<protein>
    <submittedName>
        <fullName evidence="3">Helix-turn-helix protein</fullName>
    </submittedName>
    <submittedName>
        <fullName evidence="2">Transcriptional regulator</fullName>
    </submittedName>
</protein>
<dbReference type="AlphaFoldDB" id="A0A2A2I061"/>
<evidence type="ECO:0000313" key="4">
    <source>
        <dbReference type="Proteomes" id="UP000218332"/>
    </source>
</evidence>
<evidence type="ECO:0000313" key="2">
    <source>
        <dbReference type="EMBL" id="PAV24798.1"/>
    </source>
</evidence>
<dbReference type="Proteomes" id="UP000218332">
    <property type="component" value="Unassembled WGS sequence"/>
</dbReference>
<name>A0A2A2I061_9GAMM</name>
<dbReference type="GO" id="GO:0003677">
    <property type="term" value="F:DNA binding"/>
    <property type="evidence" value="ECO:0007669"/>
    <property type="project" value="InterPro"/>
</dbReference>
<dbReference type="CDD" id="cd00093">
    <property type="entry name" value="HTH_XRE"/>
    <property type="match status" value="1"/>
</dbReference>
<dbReference type="Gene3D" id="1.10.260.40">
    <property type="entry name" value="lambda repressor-like DNA-binding domains"/>
    <property type="match status" value="1"/>
</dbReference>
<dbReference type="EMBL" id="NMPM01000103">
    <property type="protein sequence ID" value="PAV24798.1"/>
    <property type="molecule type" value="Genomic_DNA"/>
</dbReference>
<feature type="domain" description="HTH cro/C1-type" evidence="1">
    <location>
        <begin position="11"/>
        <end position="69"/>
    </location>
</feature>
<dbReference type="EMBL" id="QEKQ01000002">
    <property type="protein sequence ID" value="PVY78338.1"/>
    <property type="molecule type" value="Genomic_DNA"/>
</dbReference>
<keyword evidence="4" id="KW-1185">Reference proteome</keyword>
<dbReference type="SMART" id="SM00530">
    <property type="entry name" value="HTH_XRE"/>
    <property type="match status" value="1"/>
</dbReference>
<evidence type="ECO:0000313" key="3">
    <source>
        <dbReference type="EMBL" id="PVY78338.1"/>
    </source>
</evidence>